<feature type="transmembrane region" description="Helical" evidence="7">
    <location>
        <begin position="83"/>
        <end position="105"/>
    </location>
</feature>
<feature type="transmembrane region" description="Helical" evidence="7">
    <location>
        <begin position="46"/>
        <end position="71"/>
    </location>
</feature>
<dbReference type="RefSeq" id="WP_115498344.1">
    <property type="nucleotide sequence ID" value="NZ_JACRTI010000005.1"/>
</dbReference>
<gene>
    <name evidence="9" type="ORF">DWU89_03820</name>
    <name evidence="8" type="ORF">H8784_03775</name>
</gene>
<evidence type="ECO:0000313" key="9">
    <source>
        <dbReference type="EMBL" id="RDU50558.1"/>
    </source>
</evidence>
<evidence type="ECO:0000256" key="4">
    <source>
        <dbReference type="ARBA" id="ARBA00022692"/>
    </source>
</evidence>
<dbReference type="CDD" id="cd13127">
    <property type="entry name" value="MATE_tuaB_like"/>
    <property type="match status" value="1"/>
</dbReference>
<evidence type="ECO:0000313" key="11">
    <source>
        <dbReference type="Proteomes" id="UP000629596"/>
    </source>
</evidence>
<feature type="transmembrane region" description="Helical" evidence="7">
    <location>
        <begin position="417"/>
        <end position="435"/>
    </location>
</feature>
<comment type="subcellular location">
    <subcellularLocation>
        <location evidence="1">Cell membrane</location>
        <topology evidence="1">Multi-pass membrane protein</topology>
    </subcellularLocation>
</comment>
<keyword evidence="6 7" id="KW-0472">Membrane</keyword>
<feature type="transmembrane region" description="Helical" evidence="7">
    <location>
        <begin position="380"/>
        <end position="401"/>
    </location>
</feature>
<dbReference type="PANTHER" id="PTHR30250:SF10">
    <property type="entry name" value="LIPOPOLYSACCHARIDE BIOSYNTHESIS PROTEIN WZXC"/>
    <property type="match status" value="1"/>
</dbReference>
<dbReference type="EMBL" id="QREV01000005">
    <property type="protein sequence ID" value="RDU50558.1"/>
    <property type="molecule type" value="Genomic_DNA"/>
</dbReference>
<keyword evidence="5 7" id="KW-1133">Transmembrane helix</keyword>
<keyword evidence="11" id="KW-1185">Reference proteome</keyword>
<keyword evidence="4 7" id="KW-0812">Transmembrane</keyword>
<dbReference type="PANTHER" id="PTHR30250">
    <property type="entry name" value="PST FAMILY PREDICTED COLANIC ACID TRANSPORTER"/>
    <property type="match status" value="1"/>
</dbReference>
<dbReference type="EMBL" id="JACRTI010000005">
    <property type="protein sequence ID" value="MBC8600837.1"/>
    <property type="molecule type" value="Genomic_DNA"/>
</dbReference>
<reference evidence="8 11" key="2">
    <citation type="submission" date="2020-08" db="EMBL/GenBank/DDBJ databases">
        <title>Genome public.</title>
        <authorList>
            <person name="Liu C."/>
            <person name="Sun Q."/>
        </authorList>
    </citation>
    <scope>NUCLEOTIDE SEQUENCE [LARGE SCALE GENOMIC DNA]</scope>
    <source>
        <strain evidence="8 11">426_9</strain>
    </source>
</reference>
<comment type="similarity">
    <text evidence="2">Belongs to the polysaccharide synthase family.</text>
</comment>
<proteinExistence type="inferred from homology"/>
<feature type="transmembrane region" description="Helical" evidence="7">
    <location>
        <begin position="441"/>
        <end position="459"/>
    </location>
</feature>
<evidence type="ECO:0000256" key="1">
    <source>
        <dbReference type="ARBA" id="ARBA00004651"/>
    </source>
</evidence>
<dbReference type="AlphaFoldDB" id="A0A3D8HI19"/>
<feature type="transmembrane region" description="Helical" evidence="7">
    <location>
        <begin position="21"/>
        <end position="40"/>
    </location>
</feature>
<dbReference type="Pfam" id="PF13440">
    <property type="entry name" value="Polysacc_synt_3"/>
    <property type="match status" value="1"/>
</dbReference>
<feature type="transmembrane region" description="Helical" evidence="7">
    <location>
        <begin position="150"/>
        <end position="167"/>
    </location>
</feature>
<feature type="transmembrane region" description="Helical" evidence="7">
    <location>
        <begin position="173"/>
        <end position="193"/>
    </location>
</feature>
<feature type="transmembrane region" description="Helical" evidence="7">
    <location>
        <begin position="290"/>
        <end position="315"/>
    </location>
</feature>
<evidence type="ECO:0000313" key="8">
    <source>
        <dbReference type="EMBL" id="MBC8600837.1"/>
    </source>
</evidence>
<feature type="transmembrane region" description="Helical" evidence="7">
    <location>
        <begin position="117"/>
        <end position="138"/>
    </location>
</feature>
<sequence>MAEQTLKEKTAKGLLWGSINGGIQQILNIAFGIFLARLLSPGDYGLIGMLGIFMGIATVLQDSGFSTALINRKEINHDDYNSVFWFSFSVGIICYVILFFCAPLIADFFGHPELTNLSRVLFLWFLIGSTSIAHSAMLTKKLMVKERTKIEVCSLVVSGFVGVLLAYKGFAYWGIAIQTVTHSLVGSILRWYYVPWKPTFTFALRPLKEMYSFGVKILFTSIFAQINANIFSVLLGRFYKEDQVGYYTQGNKWMTMGYTFIWSMIGNVSLPVLSEVALDVERQRQVFRKMLRFVSFISFPAMLGLALVAPELIVIGVSDKWLPCVPVMQLLCIWGAVTPISNLYTHVLLSHGKSDIYLYSTIILGLVQLIVVISMLSLGIYYMVLAFVVVNVLWIFVWHYFVNRYIKISILDVAKDILPYCFIALIVLCITYFVTKSISNIYMLFIAKILLAMFVYGIFMHLADSVIFKESFTFLVKRK</sequence>
<reference evidence="9 10" key="1">
    <citation type="submission" date="2018-07" db="EMBL/GenBank/DDBJ databases">
        <title>Parabacteroides acidifaciens nov. sp., isolated from human feces.</title>
        <authorList>
            <person name="Wang Y.J."/>
        </authorList>
    </citation>
    <scope>NUCLEOTIDE SEQUENCE [LARGE SCALE GENOMIC DNA]</scope>
    <source>
        <strain evidence="9 10">426-9</strain>
    </source>
</reference>
<evidence type="ECO:0000256" key="3">
    <source>
        <dbReference type="ARBA" id="ARBA00022475"/>
    </source>
</evidence>
<organism evidence="9 10">
    <name type="scientific">Parabacteroides acidifaciens</name>
    <dbReference type="NCBI Taxonomy" id="2290935"/>
    <lineage>
        <taxon>Bacteria</taxon>
        <taxon>Pseudomonadati</taxon>
        <taxon>Bacteroidota</taxon>
        <taxon>Bacteroidia</taxon>
        <taxon>Bacteroidales</taxon>
        <taxon>Tannerellaceae</taxon>
        <taxon>Parabacteroides</taxon>
    </lineage>
</organism>
<evidence type="ECO:0000256" key="2">
    <source>
        <dbReference type="ARBA" id="ARBA00007430"/>
    </source>
</evidence>
<keyword evidence="3" id="KW-1003">Cell membrane</keyword>
<name>A0A3D8HI19_9BACT</name>
<feature type="transmembrane region" description="Helical" evidence="7">
    <location>
        <begin position="259"/>
        <end position="278"/>
    </location>
</feature>
<feature type="transmembrane region" description="Helical" evidence="7">
    <location>
        <begin position="213"/>
        <end position="239"/>
    </location>
</feature>
<accession>A0A3D8HI19</accession>
<dbReference type="Proteomes" id="UP000629596">
    <property type="component" value="Unassembled WGS sequence"/>
</dbReference>
<comment type="caution">
    <text evidence="9">The sequence shown here is derived from an EMBL/GenBank/DDBJ whole genome shotgun (WGS) entry which is preliminary data.</text>
</comment>
<dbReference type="InterPro" id="IPR050833">
    <property type="entry name" value="Poly_Biosynth_Transport"/>
</dbReference>
<feature type="transmembrane region" description="Helical" evidence="7">
    <location>
        <begin position="356"/>
        <end position="374"/>
    </location>
</feature>
<dbReference type="Proteomes" id="UP000256321">
    <property type="component" value="Unassembled WGS sequence"/>
</dbReference>
<evidence type="ECO:0000313" key="10">
    <source>
        <dbReference type="Proteomes" id="UP000256321"/>
    </source>
</evidence>
<evidence type="ECO:0000256" key="5">
    <source>
        <dbReference type="ARBA" id="ARBA00022989"/>
    </source>
</evidence>
<protein>
    <submittedName>
        <fullName evidence="9">Lipopolysaccharide biosynthesis protein</fullName>
    </submittedName>
</protein>
<evidence type="ECO:0000256" key="7">
    <source>
        <dbReference type="SAM" id="Phobius"/>
    </source>
</evidence>
<evidence type="ECO:0000256" key="6">
    <source>
        <dbReference type="ARBA" id="ARBA00023136"/>
    </source>
</evidence>
<dbReference type="GO" id="GO:0005886">
    <property type="term" value="C:plasma membrane"/>
    <property type="evidence" value="ECO:0007669"/>
    <property type="project" value="UniProtKB-SubCell"/>
</dbReference>